<evidence type="ECO:0000259" key="6">
    <source>
        <dbReference type="PROSITE" id="PS51471"/>
    </source>
</evidence>
<dbReference type="Proteomes" id="UP001408789">
    <property type="component" value="Unassembled WGS sequence"/>
</dbReference>
<dbReference type="AlphaFoldDB" id="A0AAP0CCB6"/>
<organism evidence="7 8">
    <name type="scientific">Deinandra increscens subsp. villosa</name>
    <dbReference type="NCBI Taxonomy" id="3103831"/>
    <lineage>
        <taxon>Eukaryota</taxon>
        <taxon>Viridiplantae</taxon>
        <taxon>Streptophyta</taxon>
        <taxon>Embryophyta</taxon>
        <taxon>Tracheophyta</taxon>
        <taxon>Spermatophyta</taxon>
        <taxon>Magnoliopsida</taxon>
        <taxon>eudicotyledons</taxon>
        <taxon>Gunneridae</taxon>
        <taxon>Pentapetalae</taxon>
        <taxon>asterids</taxon>
        <taxon>campanulids</taxon>
        <taxon>Asterales</taxon>
        <taxon>Asteraceae</taxon>
        <taxon>Asteroideae</taxon>
        <taxon>Heliantheae alliance</taxon>
        <taxon>Madieae</taxon>
        <taxon>Madiinae</taxon>
        <taxon>Deinandra</taxon>
    </lineage>
</organism>
<dbReference type="InterPro" id="IPR044861">
    <property type="entry name" value="IPNS-like_FE2OG_OXY"/>
</dbReference>
<evidence type="ECO:0000256" key="5">
    <source>
        <dbReference type="ARBA" id="ARBA00023004"/>
    </source>
</evidence>
<dbReference type="InterPro" id="IPR027443">
    <property type="entry name" value="IPNS-like_sf"/>
</dbReference>
<reference evidence="7 8" key="1">
    <citation type="submission" date="2024-04" db="EMBL/GenBank/DDBJ databases">
        <title>The reference genome of an endangered Asteraceae, Deinandra increscens subsp. villosa, native to the Central Coast of California.</title>
        <authorList>
            <person name="Guilliams M."/>
            <person name="Hasenstab-Lehman K."/>
            <person name="Meyer R."/>
            <person name="Mcevoy S."/>
        </authorList>
    </citation>
    <scope>NUCLEOTIDE SEQUENCE [LARGE SCALE GENOMIC DNA]</scope>
    <source>
        <tissue evidence="7">Leaf</tissue>
    </source>
</reference>
<dbReference type="PANTHER" id="PTHR10209:SF859">
    <property type="entry name" value="OS03G0690500 PROTEIN"/>
    <property type="match status" value="1"/>
</dbReference>
<dbReference type="GO" id="GO:0016705">
    <property type="term" value="F:oxidoreductase activity, acting on paired donors, with incorporation or reduction of molecular oxygen"/>
    <property type="evidence" value="ECO:0007669"/>
    <property type="project" value="UniProtKB-ARBA"/>
</dbReference>
<evidence type="ECO:0000256" key="1">
    <source>
        <dbReference type="ARBA" id="ARBA00008056"/>
    </source>
</evidence>
<dbReference type="SUPFAM" id="SSF51197">
    <property type="entry name" value="Clavaminate synthase-like"/>
    <property type="match status" value="2"/>
</dbReference>
<dbReference type="GO" id="GO:0031418">
    <property type="term" value="F:L-ascorbic acid binding"/>
    <property type="evidence" value="ECO:0007669"/>
    <property type="project" value="UniProtKB-KW"/>
</dbReference>
<comment type="similarity">
    <text evidence="1">Belongs to the iron/ascorbate-dependent oxidoreductase family.</text>
</comment>
<dbReference type="GO" id="GO:0051213">
    <property type="term" value="F:dioxygenase activity"/>
    <property type="evidence" value="ECO:0007669"/>
    <property type="project" value="UniProtKB-ARBA"/>
</dbReference>
<dbReference type="PANTHER" id="PTHR10209">
    <property type="entry name" value="OXIDOREDUCTASE, 2OG-FE II OXYGENASE FAMILY PROTEIN"/>
    <property type="match status" value="1"/>
</dbReference>
<evidence type="ECO:0000313" key="8">
    <source>
        <dbReference type="Proteomes" id="UP001408789"/>
    </source>
</evidence>
<feature type="domain" description="Fe2OG dioxygenase" evidence="6">
    <location>
        <begin position="215"/>
        <end position="326"/>
    </location>
</feature>
<keyword evidence="8" id="KW-1185">Reference proteome</keyword>
<keyword evidence="5" id="KW-0408">Iron</keyword>
<evidence type="ECO:0000313" key="7">
    <source>
        <dbReference type="EMBL" id="KAK9053316.1"/>
    </source>
</evidence>
<evidence type="ECO:0000256" key="4">
    <source>
        <dbReference type="ARBA" id="ARBA00023002"/>
    </source>
</evidence>
<feature type="domain" description="Fe2OG dioxygenase" evidence="6">
    <location>
        <begin position="582"/>
        <end position="693"/>
    </location>
</feature>
<dbReference type="InterPro" id="IPR005123">
    <property type="entry name" value="Oxoglu/Fe-dep_dioxygenase_dom"/>
</dbReference>
<dbReference type="Pfam" id="PF03171">
    <property type="entry name" value="2OG-FeII_Oxy"/>
    <property type="match status" value="2"/>
</dbReference>
<sequence>MNDLSLWNESLHTINTTNMANAKITSSIAAPYDRAAELKAFDLTKSGVQGLVNAGVRHVPRIFINEPKTIPKASIPFELPVIDLGSTDRASTVEKIRVASENLGLFQVVNHGIPLHVMNEALQGVRMFHEQDEEIKKQFYTRDASRKFIYHSNYNLYSCLAADWRDTFFTFMTPSPPLLEELPEVCRDIQIEYSNHILKLGDLLFQLISEALGLKPNYLQDIDCDKGLAFYGHYYPTCPQPDLTMGGREHNDGGFLTVLLQDKIGGLQLLHQNQWIDVPPIPGALVINIGDILQLISNDKLKSPMHRVVANEKASRVSVACFFGNPLSSSTKLYGPIKELLSDDNPPKYKETTVPDYIKYASSEHFPGLSGLVKCNESLRTIDITTMANAKTTPSFVTPYDRVAELKAFDLTKSGVQGLVNAGVRHVPSIFINQPETIPRASIPVELPVIDLGSTDRASTVKKIRAASENLGLFQVVNHGIPLHVMNETLEGVRRFHEDLEIKKQFYTRDASRKFVYHSNFNLYSSPAANWRDTFFTFMAPTPPLPEELPEVCRDIQIEYSNHVMKLGGLLFQLISEALGLKPNYLQDIECDKGLAFYGHYYPACPQPDLTMGGTKHTDGGFLTILMQDKIEGLQLLHQNQWVDVPPIPGALVINIGDILQLISNDKLKSPTHRVVANEKGPRVSVACFFSSPLTPSTKLYGPIKELLSEDNPPRYKETTVADYIKYASSEDFPGVTRLVKLKL</sequence>
<evidence type="ECO:0000256" key="3">
    <source>
        <dbReference type="ARBA" id="ARBA00022896"/>
    </source>
</evidence>
<keyword evidence="4" id="KW-0560">Oxidoreductase</keyword>
<proteinExistence type="inferred from homology"/>
<name>A0AAP0CCB6_9ASTR</name>
<dbReference type="FunFam" id="2.60.120.330:FF:000005">
    <property type="entry name" value="1-aminocyclopropane-1-carboxylate oxidase homolog 1"/>
    <property type="match status" value="2"/>
</dbReference>
<keyword evidence="3" id="KW-0847">Vitamin C</keyword>
<gene>
    <name evidence="7" type="ORF">SSX86_029949</name>
</gene>
<comment type="caution">
    <text evidence="7">The sequence shown here is derived from an EMBL/GenBank/DDBJ whole genome shotgun (WGS) entry which is preliminary data.</text>
</comment>
<dbReference type="GO" id="GO:0046872">
    <property type="term" value="F:metal ion binding"/>
    <property type="evidence" value="ECO:0007669"/>
    <property type="project" value="UniProtKB-KW"/>
</dbReference>
<evidence type="ECO:0000256" key="2">
    <source>
        <dbReference type="ARBA" id="ARBA00022723"/>
    </source>
</evidence>
<dbReference type="Pfam" id="PF14226">
    <property type="entry name" value="DIOX_N"/>
    <property type="match status" value="2"/>
</dbReference>
<protein>
    <recommendedName>
        <fullName evidence="6">Fe2OG dioxygenase domain-containing protein</fullName>
    </recommendedName>
</protein>
<accession>A0AAP0CCB6</accession>
<dbReference type="PROSITE" id="PS51471">
    <property type="entry name" value="FE2OG_OXY"/>
    <property type="match status" value="2"/>
</dbReference>
<dbReference type="Gene3D" id="2.60.120.330">
    <property type="entry name" value="B-lactam Antibiotic, Isopenicillin N Synthase, Chain"/>
    <property type="match status" value="2"/>
</dbReference>
<dbReference type="EMBL" id="JBCNJP010000027">
    <property type="protein sequence ID" value="KAK9053316.1"/>
    <property type="molecule type" value="Genomic_DNA"/>
</dbReference>
<dbReference type="InterPro" id="IPR026992">
    <property type="entry name" value="DIOX_N"/>
</dbReference>
<keyword evidence="2" id="KW-0479">Metal-binding</keyword>